<gene>
    <name evidence="8" type="ORF">ACM01_44260</name>
</gene>
<dbReference type="SMART" id="SM00421">
    <property type="entry name" value="HTH_LUXR"/>
    <property type="match status" value="1"/>
</dbReference>
<feature type="domain" description="Response regulatory" evidence="7">
    <location>
        <begin position="10"/>
        <end position="126"/>
    </location>
</feature>
<evidence type="ECO:0000313" key="8">
    <source>
        <dbReference type="EMBL" id="KMS67028.1"/>
    </source>
</evidence>
<dbReference type="PATRIC" id="fig|1938.3.peg.1205"/>
<dbReference type="Pfam" id="PF00072">
    <property type="entry name" value="Response_reg"/>
    <property type="match status" value="1"/>
</dbReference>
<dbReference type="EMBL" id="LFNT01000122">
    <property type="protein sequence ID" value="KMS67028.1"/>
    <property type="molecule type" value="Genomic_DNA"/>
</dbReference>
<reference evidence="8 9" key="1">
    <citation type="submission" date="2015-06" db="EMBL/GenBank/DDBJ databases">
        <authorList>
            <person name="Ju K.-S."/>
            <person name="Doroghazi J.R."/>
            <person name="Metcalf W.W."/>
        </authorList>
    </citation>
    <scope>NUCLEOTIDE SEQUENCE [LARGE SCALE GENOMIC DNA]</scope>
    <source>
        <strain evidence="8 9">NRRL 3414</strain>
    </source>
</reference>
<protein>
    <submittedName>
        <fullName evidence="8">LuxR family transcriptional regulator</fullName>
    </submittedName>
</protein>
<dbReference type="SMART" id="SM00448">
    <property type="entry name" value="REC"/>
    <property type="match status" value="1"/>
</dbReference>
<keyword evidence="3" id="KW-0238">DNA-binding</keyword>
<feature type="modified residue" description="4-aspartylphosphate" evidence="5">
    <location>
        <position position="61"/>
    </location>
</feature>
<evidence type="ECO:0000256" key="5">
    <source>
        <dbReference type="PROSITE-ProRule" id="PRU00169"/>
    </source>
</evidence>
<dbReference type="PROSITE" id="PS00622">
    <property type="entry name" value="HTH_LUXR_1"/>
    <property type="match status" value="1"/>
</dbReference>
<organism evidence="8 9">
    <name type="scientific">Streptomyces viridochromogenes</name>
    <dbReference type="NCBI Taxonomy" id="1938"/>
    <lineage>
        <taxon>Bacteria</taxon>
        <taxon>Bacillati</taxon>
        <taxon>Actinomycetota</taxon>
        <taxon>Actinomycetes</taxon>
        <taxon>Kitasatosporales</taxon>
        <taxon>Streptomycetaceae</taxon>
        <taxon>Streptomyces</taxon>
    </lineage>
</organism>
<dbReference type="InterPro" id="IPR058245">
    <property type="entry name" value="NreC/VraR/RcsB-like_REC"/>
</dbReference>
<dbReference type="PROSITE" id="PS50043">
    <property type="entry name" value="HTH_LUXR_2"/>
    <property type="match status" value="1"/>
</dbReference>
<evidence type="ECO:0000256" key="4">
    <source>
        <dbReference type="ARBA" id="ARBA00023163"/>
    </source>
</evidence>
<dbReference type="CDD" id="cd17535">
    <property type="entry name" value="REC_NarL-like"/>
    <property type="match status" value="1"/>
</dbReference>
<keyword evidence="4" id="KW-0804">Transcription</keyword>
<dbReference type="PRINTS" id="PR00038">
    <property type="entry name" value="HTHLUXR"/>
</dbReference>
<keyword evidence="1 5" id="KW-0597">Phosphoprotein</keyword>
<proteinExistence type="predicted"/>
<dbReference type="InterPro" id="IPR001789">
    <property type="entry name" value="Sig_transdc_resp-reg_receiver"/>
</dbReference>
<dbReference type="InterPro" id="IPR011006">
    <property type="entry name" value="CheY-like_superfamily"/>
</dbReference>
<dbReference type="InterPro" id="IPR000792">
    <property type="entry name" value="Tscrpt_reg_LuxR_C"/>
</dbReference>
<evidence type="ECO:0000256" key="2">
    <source>
        <dbReference type="ARBA" id="ARBA00023015"/>
    </source>
</evidence>
<evidence type="ECO:0000259" key="7">
    <source>
        <dbReference type="PROSITE" id="PS50110"/>
    </source>
</evidence>
<dbReference type="Proteomes" id="UP000037432">
    <property type="component" value="Unassembled WGS sequence"/>
</dbReference>
<evidence type="ECO:0000259" key="6">
    <source>
        <dbReference type="PROSITE" id="PS50043"/>
    </source>
</evidence>
<evidence type="ECO:0000313" key="9">
    <source>
        <dbReference type="Proteomes" id="UP000037432"/>
    </source>
</evidence>
<sequence length="215" mass="22384">MRTSTGPTIRVLLADDHPVVRDGLAAMLSTQPDFTVVGEAATGAEALRQTAALAPDVVLMDLQMPGMDGTTATAAIRAAHPEVRVLILTTYDTDADITAAVDAGAVGYLLKDTGRHELCEAVRTAARGGAALSPTVAAKVLAHMRGDRGAGLSGRELEVLSAVARGQSNKQIARALRLSEATVKTHLLHIYTKLDVGDRTAAVTAALGRGIIRMD</sequence>
<comment type="caution">
    <text evidence="8">The sequence shown here is derived from an EMBL/GenBank/DDBJ whole genome shotgun (WGS) entry which is preliminary data.</text>
</comment>
<accession>A0A0J7YV79</accession>
<dbReference type="Pfam" id="PF00196">
    <property type="entry name" value="GerE"/>
    <property type="match status" value="1"/>
</dbReference>
<dbReference type="InterPro" id="IPR039420">
    <property type="entry name" value="WalR-like"/>
</dbReference>
<dbReference type="CDD" id="cd06170">
    <property type="entry name" value="LuxR_C_like"/>
    <property type="match status" value="1"/>
</dbReference>
<dbReference type="RefSeq" id="WP_048587202.1">
    <property type="nucleotide sequence ID" value="NZ_LFNT01000122.1"/>
</dbReference>
<dbReference type="GO" id="GO:0003677">
    <property type="term" value="F:DNA binding"/>
    <property type="evidence" value="ECO:0007669"/>
    <property type="project" value="UniProtKB-KW"/>
</dbReference>
<dbReference type="InterPro" id="IPR016032">
    <property type="entry name" value="Sig_transdc_resp-reg_C-effctor"/>
</dbReference>
<keyword evidence="2" id="KW-0805">Transcription regulation</keyword>
<dbReference type="PROSITE" id="PS50110">
    <property type="entry name" value="RESPONSE_REGULATORY"/>
    <property type="match status" value="1"/>
</dbReference>
<dbReference type="PANTHER" id="PTHR43214:SF24">
    <property type="entry name" value="TRANSCRIPTIONAL REGULATORY PROTEIN NARL-RELATED"/>
    <property type="match status" value="1"/>
</dbReference>
<dbReference type="AlphaFoldDB" id="A0A0J7YV79"/>
<dbReference type="GO" id="GO:0000160">
    <property type="term" value="P:phosphorelay signal transduction system"/>
    <property type="evidence" value="ECO:0007669"/>
    <property type="project" value="InterPro"/>
</dbReference>
<dbReference type="OrthoDB" id="9808843at2"/>
<dbReference type="SUPFAM" id="SSF52172">
    <property type="entry name" value="CheY-like"/>
    <property type="match status" value="1"/>
</dbReference>
<evidence type="ECO:0000256" key="1">
    <source>
        <dbReference type="ARBA" id="ARBA00022553"/>
    </source>
</evidence>
<dbReference type="Gene3D" id="3.40.50.2300">
    <property type="match status" value="1"/>
</dbReference>
<dbReference type="PANTHER" id="PTHR43214">
    <property type="entry name" value="TWO-COMPONENT RESPONSE REGULATOR"/>
    <property type="match status" value="1"/>
</dbReference>
<name>A0A0J7YV79_STRVR</name>
<feature type="domain" description="HTH luxR-type" evidence="6">
    <location>
        <begin position="145"/>
        <end position="210"/>
    </location>
</feature>
<dbReference type="GO" id="GO:0006355">
    <property type="term" value="P:regulation of DNA-templated transcription"/>
    <property type="evidence" value="ECO:0007669"/>
    <property type="project" value="InterPro"/>
</dbReference>
<evidence type="ECO:0000256" key="3">
    <source>
        <dbReference type="ARBA" id="ARBA00023125"/>
    </source>
</evidence>
<dbReference type="SUPFAM" id="SSF46894">
    <property type="entry name" value="C-terminal effector domain of the bipartite response regulators"/>
    <property type="match status" value="1"/>
</dbReference>